<dbReference type="eggNOG" id="COG4959">
    <property type="taxonomic scope" value="Bacteria"/>
</dbReference>
<protein>
    <recommendedName>
        <fullName evidence="1">Peptidase S26 domain-containing protein</fullName>
    </recommendedName>
</protein>
<dbReference type="Proteomes" id="UP000024547">
    <property type="component" value="Unassembled WGS sequence"/>
</dbReference>
<dbReference type="AlphaFoldDB" id="A0A059E7J9"/>
<dbReference type="GO" id="GO:0004252">
    <property type="term" value="F:serine-type endopeptidase activity"/>
    <property type="evidence" value="ECO:0007669"/>
    <property type="project" value="InterPro"/>
</dbReference>
<reference evidence="2 3" key="1">
    <citation type="journal article" date="2014" name="Antonie Van Leeuwenhoek">
        <title>Hyphomonas beringensis sp. nov. and Hyphomonas chukchiensis sp. nov., isolated from surface seawater of the Bering Sea and Chukchi Sea.</title>
        <authorList>
            <person name="Li C."/>
            <person name="Lai Q."/>
            <person name="Li G."/>
            <person name="Dong C."/>
            <person name="Wang J."/>
            <person name="Liao Y."/>
            <person name="Shao Z."/>
        </authorList>
    </citation>
    <scope>NUCLEOTIDE SEQUENCE [LARGE SCALE GENOMIC DNA]</scope>
    <source>
        <strain evidence="2 3">22II1-22F38</strain>
    </source>
</reference>
<evidence type="ECO:0000259" key="1">
    <source>
        <dbReference type="Pfam" id="PF10502"/>
    </source>
</evidence>
<dbReference type="MEROPS" id="S26.014"/>
<feature type="domain" description="Peptidase S26" evidence="1">
    <location>
        <begin position="19"/>
        <end position="159"/>
    </location>
</feature>
<name>A0A059E7J9_9PROT</name>
<dbReference type="STRING" id="1280948.HY36_14410"/>
<dbReference type="InterPro" id="IPR019533">
    <property type="entry name" value="Peptidase_S26"/>
</dbReference>
<accession>A0A059E7J9</accession>
<gene>
    <name evidence="2" type="ORF">HY36_14410</name>
</gene>
<dbReference type="InterPro" id="IPR036286">
    <property type="entry name" value="LexA/Signal_pep-like_sf"/>
</dbReference>
<keyword evidence="3" id="KW-1185">Reference proteome</keyword>
<dbReference type="Gene3D" id="2.10.109.10">
    <property type="entry name" value="Umud Fragment, subunit A"/>
    <property type="match status" value="1"/>
</dbReference>
<evidence type="ECO:0000313" key="2">
    <source>
        <dbReference type="EMBL" id="KCZ63681.1"/>
    </source>
</evidence>
<comment type="caution">
    <text evidence="2">The sequence shown here is derived from an EMBL/GenBank/DDBJ whole genome shotgun (WGS) entry which is preliminary data.</text>
</comment>
<dbReference type="EMBL" id="AWFH01000005">
    <property type="protein sequence ID" value="KCZ63681.1"/>
    <property type="molecule type" value="Genomic_DNA"/>
</dbReference>
<dbReference type="PATRIC" id="fig|1280948.3.peg.1118"/>
<dbReference type="GO" id="GO:0006465">
    <property type="term" value="P:signal peptide processing"/>
    <property type="evidence" value="ECO:0007669"/>
    <property type="project" value="InterPro"/>
</dbReference>
<proteinExistence type="predicted"/>
<sequence length="191" mass="20876">MKKRTLWMTGFSAGLVFFGLVLDPADRLIWNRTASAPTGLYWLSDAPFTPGRWVVVSSQSVQANWAQEHEFVGEDWPLLKQIAGGPGDEICRTGRDILINDEVVAEALIVDSSGRNLPVWDGCVRLESDELFLLTPHPASLDGRYFGPVKQTDLDGVAIPVFVARDRQGASGCKAIHADARESEANPVVLS</sequence>
<dbReference type="SUPFAM" id="SSF51306">
    <property type="entry name" value="LexA/Signal peptidase"/>
    <property type="match status" value="1"/>
</dbReference>
<dbReference type="Pfam" id="PF10502">
    <property type="entry name" value="Peptidase_S26"/>
    <property type="match status" value="1"/>
</dbReference>
<organism evidence="2 3">
    <name type="scientific">Hyphomonas atlantica</name>
    <dbReference type="NCBI Taxonomy" id="1280948"/>
    <lineage>
        <taxon>Bacteria</taxon>
        <taxon>Pseudomonadati</taxon>
        <taxon>Pseudomonadota</taxon>
        <taxon>Alphaproteobacteria</taxon>
        <taxon>Hyphomonadales</taxon>
        <taxon>Hyphomonadaceae</taxon>
        <taxon>Hyphomonas</taxon>
    </lineage>
</organism>
<evidence type="ECO:0000313" key="3">
    <source>
        <dbReference type="Proteomes" id="UP000024547"/>
    </source>
</evidence>